<dbReference type="GO" id="GO:0072344">
    <property type="term" value="P:rescue of stalled ribosome"/>
    <property type="evidence" value="ECO:0007669"/>
    <property type="project" value="InterPro"/>
</dbReference>
<comment type="caution">
    <text evidence="7">The sequence shown here is derived from an EMBL/GenBank/DDBJ whole genome shotgun (WGS) entry which is preliminary data.</text>
</comment>
<feature type="compositionally biased region" description="Polar residues" evidence="5">
    <location>
        <begin position="438"/>
        <end position="449"/>
    </location>
</feature>
<feature type="compositionally biased region" description="Low complexity" evidence="5">
    <location>
        <begin position="418"/>
        <end position="437"/>
    </location>
</feature>
<protein>
    <recommendedName>
        <fullName evidence="6">RING-type domain-containing protein</fullName>
    </recommendedName>
</protein>
<reference evidence="7 8" key="1">
    <citation type="journal article" date="2015" name="Genome Biol.">
        <title>Comparative genomics of Steinernema reveals deeply conserved gene regulatory networks.</title>
        <authorList>
            <person name="Dillman A.R."/>
            <person name="Macchietto M."/>
            <person name="Porter C.F."/>
            <person name="Rogers A."/>
            <person name="Williams B."/>
            <person name="Antoshechkin I."/>
            <person name="Lee M.M."/>
            <person name="Goodwin Z."/>
            <person name="Lu X."/>
            <person name="Lewis E.E."/>
            <person name="Goodrich-Blair H."/>
            <person name="Stock S.P."/>
            <person name="Adams B.J."/>
            <person name="Sternberg P.W."/>
            <person name="Mortazavi A."/>
        </authorList>
    </citation>
    <scope>NUCLEOTIDE SEQUENCE [LARGE SCALE GENOMIC DNA]</scope>
    <source>
        <strain evidence="7 8">ALL</strain>
    </source>
</reference>
<sequence length="506" mass="57471">MAPKKTPEAAVEAMKKAAEEAVKKPAPERVDHCGLPFKGRPKECNICCKDSDLFGISSCYHPVCIECAVRMKVLAEHRSCPQCRADIVWTHIVKAPEGDWDDFVLPKTFLDHPTDTDAFKVRFDSDYARVIYDRLLSHSCETCNKGKDRLILPSFEALRQHIGQKHKRFFCHICAENMRLFSWERKTYSSEGLQMHMKKGDKDDKSYRGHPACFFCPERFFDLDQQYKHLRKEHFFCQICDSDGISNVFYKKRAELAEHYSKSHYPCSDTDCNQMGIVFKTELELNVHKATEHGSNRNRRVVEVNFPRSDRQNTPQSPQNRPRAVPTAYAEAFPSLGGSSDVPEHRQQAIPSLALQVPMASRIARRPIQQPRHLTLGTLQSSAHFPSLSEGTSASTVAPVLWRKPAPKPMKKELAKPDLWPDLLPNNNNQGPSSPQQKFTSLKDLSTMLQAKETKSQEPQEAPAQSSGPKEPELSKQEGKKKKKKGGRTVAMVKLEDLDRLTGPRY</sequence>
<dbReference type="GO" id="GO:0016567">
    <property type="term" value="P:protein ubiquitination"/>
    <property type="evidence" value="ECO:0007669"/>
    <property type="project" value="TreeGrafter"/>
</dbReference>
<dbReference type="PROSITE" id="PS00518">
    <property type="entry name" value="ZF_RING_1"/>
    <property type="match status" value="1"/>
</dbReference>
<feature type="region of interest" description="Disordered" evidence="5">
    <location>
        <begin position="418"/>
        <end position="506"/>
    </location>
</feature>
<dbReference type="GO" id="GO:0061630">
    <property type="term" value="F:ubiquitin protein ligase activity"/>
    <property type="evidence" value="ECO:0007669"/>
    <property type="project" value="InterPro"/>
</dbReference>
<keyword evidence="3" id="KW-0862">Zinc</keyword>
<evidence type="ECO:0000256" key="2">
    <source>
        <dbReference type="ARBA" id="ARBA00022771"/>
    </source>
</evidence>
<feature type="compositionally biased region" description="Basic and acidic residues" evidence="5">
    <location>
        <begin position="494"/>
        <end position="506"/>
    </location>
</feature>
<dbReference type="SUPFAM" id="SSF57850">
    <property type="entry name" value="RING/U-box"/>
    <property type="match status" value="1"/>
</dbReference>
<dbReference type="AlphaFoldDB" id="A0A4V5ZX52"/>
<reference evidence="7 8" key="2">
    <citation type="journal article" date="2019" name="G3 (Bethesda)">
        <title>Hybrid Assembly of the Genome of the Entomopathogenic Nematode Steinernema carpocapsae Identifies the X-Chromosome.</title>
        <authorList>
            <person name="Serra L."/>
            <person name="Macchietto M."/>
            <person name="Macias-Munoz A."/>
            <person name="McGill C.J."/>
            <person name="Rodriguez I.M."/>
            <person name="Rodriguez B."/>
            <person name="Murad R."/>
            <person name="Mortazavi A."/>
        </authorList>
    </citation>
    <scope>NUCLEOTIDE SEQUENCE [LARGE SCALE GENOMIC DNA]</scope>
    <source>
        <strain evidence="7 8">ALL</strain>
    </source>
</reference>
<dbReference type="GO" id="GO:0043022">
    <property type="term" value="F:ribosome binding"/>
    <property type="evidence" value="ECO:0007669"/>
    <property type="project" value="TreeGrafter"/>
</dbReference>
<feature type="region of interest" description="Disordered" evidence="5">
    <location>
        <begin position="306"/>
        <end position="325"/>
    </location>
</feature>
<dbReference type="InterPro" id="IPR017907">
    <property type="entry name" value="Znf_RING_CS"/>
</dbReference>
<dbReference type="Proteomes" id="UP000298663">
    <property type="component" value="Unassembled WGS sequence"/>
</dbReference>
<keyword evidence="2 4" id="KW-0863">Zinc-finger</keyword>
<dbReference type="PROSITE" id="PS50089">
    <property type="entry name" value="ZF_RING_2"/>
    <property type="match status" value="1"/>
</dbReference>
<evidence type="ECO:0000259" key="6">
    <source>
        <dbReference type="PROSITE" id="PS50089"/>
    </source>
</evidence>
<gene>
    <name evidence="7" type="ORF">L596_029924</name>
</gene>
<dbReference type="PANTHER" id="PTHR22938">
    <property type="entry name" value="ZINC FINGER PROTEIN 598"/>
    <property type="match status" value="1"/>
</dbReference>
<keyword evidence="8" id="KW-1185">Reference proteome</keyword>
<evidence type="ECO:0000256" key="3">
    <source>
        <dbReference type="ARBA" id="ARBA00022833"/>
    </source>
</evidence>
<feature type="compositionally biased region" description="Polar residues" evidence="5">
    <location>
        <begin position="459"/>
        <end position="468"/>
    </location>
</feature>
<keyword evidence="1" id="KW-0479">Metal-binding</keyword>
<dbReference type="InterPro" id="IPR044288">
    <property type="entry name" value="ZNF598/HEL2"/>
</dbReference>
<dbReference type="SMART" id="SM00355">
    <property type="entry name" value="ZnF_C2H2"/>
    <property type="match status" value="4"/>
</dbReference>
<feature type="domain" description="RING-type" evidence="6">
    <location>
        <begin position="44"/>
        <end position="84"/>
    </location>
</feature>
<dbReference type="Pfam" id="PF25447">
    <property type="entry name" value="RING_ZNF598"/>
    <property type="match status" value="1"/>
</dbReference>
<organism evidence="7 8">
    <name type="scientific">Steinernema carpocapsae</name>
    <name type="common">Entomopathogenic nematode</name>
    <dbReference type="NCBI Taxonomy" id="34508"/>
    <lineage>
        <taxon>Eukaryota</taxon>
        <taxon>Metazoa</taxon>
        <taxon>Ecdysozoa</taxon>
        <taxon>Nematoda</taxon>
        <taxon>Chromadorea</taxon>
        <taxon>Rhabditida</taxon>
        <taxon>Tylenchina</taxon>
        <taxon>Panagrolaimomorpha</taxon>
        <taxon>Strongyloidoidea</taxon>
        <taxon>Steinernematidae</taxon>
        <taxon>Steinernema</taxon>
    </lineage>
</organism>
<dbReference type="STRING" id="34508.A0A4V5ZX52"/>
<evidence type="ECO:0000256" key="5">
    <source>
        <dbReference type="SAM" id="MobiDB-lite"/>
    </source>
</evidence>
<evidence type="ECO:0000313" key="7">
    <source>
        <dbReference type="EMBL" id="TKR58485.1"/>
    </source>
</evidence>
<evidence type="ECO:0000256" key="4">
    <source>
        <dbReference type="PROSITE-ProRule" id="PRU00175"/>
    </source>
</evidence>
<evidence type="ECO:0000256" key="1">
    <source>
        <dbReference type="ARBA" id="ARBA00022723"/>
    </source>
</evidence>
<dbReference type="GO" id="GO:0008270">
    <property type="term" value="F:zinc ion binding"/>
    <property type="evidence" value="ECO:0007669"/>
    <property type="project" value="UniProtKB-KW"/>
</dbReference>
<dbReference type="InterPro" id="IPR013087">
    <property type="entry name" value="Znf_C2H2_type"/>
</dbReference>
<proteinExistence type="predicted"/>
<dbReference type="InterPro" id="IPR001841">
    <property type="entry name" value="Znf_RING"/>
</dbReference>
<dbReference type="OrthoDB" id="3838338at2759"/>
<accession>A0A4V5ZX52</accession>
<dbReference type="PANTHER" id="PTHR22938:SF0">
    <property type="entry name" value="E3 UBIQUITIN-PROTEIN LIGASE ZNF598"/>
    <property type="match status" value="1"/>
</dbReference>
<name>A0A4V5ZX52_STECR</name>
<dbReference type="EMBL" id="AZBU02000013">
    <property type="protein sequence ID" value="TKR58485.1"/>
    <property type="molecule type" value="Genomic_DNA"/>
</dbReference>
<evidence type="ECO:0000313" key="8">
    <source>
        <dbReference type="Proteomes" id="UP000298663"/>
    </source>
</evidence>